<comment type="catalytic activity">
    <reaction evidence="11">
        <text>L-seryl-[protein] + ATP = O-phospho-L-seryl-[protein] + ADP + H(+)</text>
        <dbReference type="Rhea" id="RHEA:17989"/>
        <dbReference type="Rhea" id="RHEA-COMP:9863"/>
        <dbReference type="Rhea" id="RHEA-COMP:11604"/>
        <dbReference type="ChEBI" id="CHEBI:15378"/>
        <dbReference type="ChEBI" id="CHEBI:29999"/>
        <dbReference type="ChEBI" id="CHEBI:30616"/>
        <dbReference type="ChEBI" id="CHEBI:83421"/>
        <dbReference type="ChEBI" id="CHEBI:456216"/>
        <dbReference type="EC" id="2.7.11.1"/>
    </reaction>
</comment>
<evidence type="ECO:0000256" key="6">
    <source>
        <dbReference type="ARBA" id="ARBA00022777"/>
    </source>
</evidence>
<evidence type="ECO:0000313" key="16">
    <source>
        <dbReference type="Proteomes" id="UP000799772"/>
    </source>
</evidence>
<keyword evidence="6 15" id="KW-0418">Kinase</keyword>
<dbReference type="GO" id="GO:0005524">
    <property type="term" value="F:ATP binding"/>
    <property type="evidence" value="ECO:0007669"/>
    <property type="project" value="UniProtKB-UniRule"/>
</dbReference>
<dbReference type="InterPro" id="IPR011009">
    <property type="entry name" value="Kinase-like_dom_sf"/>
</dbReference>
<evidence type="ECO:0000256" key="3">
    <source>
        <dbReference type="ARBA" id="ARBA00022527"/>
    </source>
</evidence>
<dbReference type="InterPro" id="IPR017441">
    <property type="entry name" value="Protein_kinase_ATP_BS"/>
</dbReference>
<dbReference type="OrthoDB" id="1668230at2759"/>
<evidence type="ECO:0000256" key="10">
    <source>
        <dbReference type="ARBA" id="ARBA00047899"/>
    </source>
</evidence>
<feature type="binding site" evidence="12">
    <location>
        <position position="82"/>
    </location>
    <ligand>
        <name>ATP</name>
        <dbReference type="ChEBI" id="CHEBI:30616"/>
    </ligand>
</feature>
<dbReference type="GO" id="GO:0034045">
    <property type="term" value="C:phagophore assembly site membrane"/>
    <property type="evidence" value="ECO:0007669"/>
    <property type="project" value="UniProtKB-SubCell"/>
</dbReference>
<dbReference type="PANTHER" id="PTHR24348:SF22">
    <property type="entry name" value="NON-SPECIFIC SERINE_THREONINE PROTEIN KINASE"/>
    <property type="match status" value="1"/>
</dbReference>
<evidence type="ECO:0000259" key="14">
    <source>
        <dbReference type="PROSITE" id="PS50011"/>
    </source>
</evidence>
<dbReference type="Proteomes" id="UP000799772">
    <property type="component" value="Unassembled WGS sequence"/>
</dbReference>
<evidence type="ECO:0000256" key="13">
    <source>
        <dbReference type="RuleBase" id="RU000304"/>
    </source>
</evidence>
<dbReference type="GO" id="GO:0010506">
    <property type="term" value="P:regulation of autophagy"/>
    <property type="evidence" value="ECO:0007669"/>
    <property type="project" value="InterPro"/>
</dbReference>
<keyword evidence="7 12" id="KW-0067">ATP-binding</keyword>
<accession>A0A9P4I5X3</accession>
<evidence type="ECO:0000256" key="1">
    <source>
        <dbReference type="ARBA" id="ARBA00004623"/>
    </source>
</evidence>
<keyword evidence="16" id="KW-1185">Reference proteome</keyword>
<dbReference type="SUPFAM" id="SSF56112">
    <property type="entry name" value="Protein kinase-like (PK-like)"/>
    <property type="match status" value="1"/>
</dbReference>
<keyword evidence="3 13" id="KW-0723">Serine/threonine-protein kinase</keyword>
<proteinExistence type="inferred from homology"/>
<dbReference type="PANTHER" id="PTHR24348">
    <property type="entry name" value="SERINE/THREONINE-PROTEIN KINASE UNC-51-RELATED"/>
    <property type="match status" value="1"/>
</dbReference>
<dbReference type="GO" id="GO:0000045">
    <property type="term" value="P:autophagosome assembly"/>
    <property type="evidence" value="ECO:0007669"/>
    <property type="project" value="TreeGrafter"/>
</dbReference>
<dbReference type="GO" id="GO:0005829">
    <property type="term" value="C:cytosol"/>
    <property type="evidence" value="ECO:0007669"/>
    <property type="project" value="TreeGrafter"/>
</dbReference>
<dbReference type="GO" id="GO:0004674">
    <property type="term" value="F:protein serine/threonine kinase activity"/>
    <property type="evidence" value="ECO:0007669"/>
    <property type="project" value="UniProtKB-KW"/>
</dbReference>
<dbReference type="GO" id="GO:0005776">
    <property type="term" value="C:autophagosome"/>
    <property type="evidence" value="ECO:0007669"/>
    <property type="project" value="TreeGrafter"/>
</dbReference>
<gene>
    <name evidence="15" type="ORF">NA57DRAFT_60976</name>
</gene>
<evidence type="ECO:0000256" key="7">
    <source>
        <dbReference type="ARBA" id="ARBA00022840"/>
    </source>
</evidence>
<reference evidence="15" key="1">
    <citation type="journal article" date="2020" name="Stud. Mycol.">
        <title>101 Dothideomycetes genomes: a test case for predicting lifestyles and emergence of pathogens.</title>
        <authorList>
            <person name="Haridas S."/>
            <person name="Albert R."/>
            <person name="Binder M."/>
            <person name="Bloem J."/>
            <person name="Labutti K."/>
            <person name="Salamov A."/>
            <person name="Andreopoulos B."/>
            <person name="Baker S."/>
            <person name="Barry K."/>
            <person name="Bills G."/>
            <person name="Bluhm B."/>
            <person name="Cannon C."/>
            <person name="Castanera R."/>
            <person name="Culley D."/>
            <person name="Daum C."/>
            <person name="Ezra D."/>
            <person name="Gonzalez J."/>
            <person name="Henrissat B."/>
            <person name="Kuo A."/>
            <person name="Liang C."/>
            <person name="Lipzen A."/>
            <person name="Lutzoni F."/>
            <person name="Magnuson J."/>
            <person name="Mondo S."/>
            <person name="Nolan M."/>
            <person name="Ohm R."/>
            <person name="Pangilinan J."/>
            <person name="Park H.-J."/>
            <person name="Ramirez L."/>
            <person name="Alfaro M."/>
            <person name="Sun H."/>
            <person name="Tritt A."/>
            <person name="Yoshinaga Y."/>
            <person name="Zwiers L.-H."/>
            <person name="Turgeon B."/>
            <person name="Goodwin S."/>
            <person name="Spatafora J."/>
            <person name="Crous P."/>
            <person name="Grigoriev I."/>
        </authorList>
    </citation>
    <scope>NUCLEOTIDE SEQUENCE</scope>
    <source>
        <strain evidence="15">CBS 133067</strain>
    </source>
</reference>
<dbReference type="Pfam" id="PF00069">
    <property type="entry name" value="Pkinase"/>
    <property type="match status" value="1"/>
</dbReference>
<dbReference type="InterPro" id="IPR045269">
    <property type="entry name" value="Atg1-like"/>
</dbReference>
<evidence type="ECO:0000256" key="9">
    <source>
        <dbReference type="ARBA" id="ARBA00030237"/>
    </source>
</evidence>
<protein>
    <recommendedName>
        <fullName evidence="2">non-specific serine/threonine protein kinase</fullName>
        <ecNumber evidence="2">2.7.11.1</ecNumber>
    </recommendedName>
    <alternativeName>
        <fullName evidence="9">Autophagy-related protein 1</fullName>
    </alternativeName>
</protein>
<keyword evidence="5 12" id="KW-0547">Nucleotide-binding</keyword>
<evidence type="ECO:0000256" key="4">
    <source>
        <dbReference type="ARBA" id="ARBA00022679"/>
    </source>
</evidence>
<keyword evidence="8" id="KW-0072">Autophagy</keyword>
<evidence type="ECO:0000256" key="11">
    <source>
        <dbReference type="ARBA" id="ARBA00048679"/>
    </source>
</evidence>
<dbReference type="PROSITE" id="PS50011">
    <property type="entry name" value="PROTEIN_KINASE_DOM"/>
    <property type="match status" value="1"/>
</dbReference>
<comment type="caution">
    <text evidence="15">The sequence shown here is derived from an EMBL/GenBank/DDBJ whole genome shotgun (WGS) entry which is preliminary data.</text>
</comment>
<evidence type="ECO:0000256" key="2">
    <source>
        <dbReference type="ARBA" id="ARBA00012513"/>
    </source>
</evidence>
<evidence type="ECO:0000256" key="8">
    <source>
        <dbReference type="ARBA" id="ARBA00023006"/>
    </source>
</evidence>
<dbReference type="InterPro" id="IPR008271">
    <property type="entry name" value="Ser/Thr_kinase_AS"/>
</dbReference>
<evidence type="ECO:0000313" key="15">
    <source>
        <dbReference type="EMBL" id="KAF2093757.1"/>
    </source>
</evidence>
<keyword evidence="4" id="KW-0808">Transferase</keyword>
<dbReference type="InterPro" id="IPR000719">
    <property type="entry name" value="Prot_kinase_dom"/>
</dbReference>
<dbReference type="SMART" id="SM00220">
    <property type="entry name" value="S_TKc"/>
    <property type="match status" value="1"/>
</dbReference>
<evidence type="ECO:0000256" key="5">
    <source>
        <dbReference type="ARBA" id="ARBA00022741"/>
    </source>
</evidence>
<dbReference type="PROSITE" id="PS00108">
    <property type="entry name" value="PROTEIN_KINASE_ST"/>
    <property type="match status" value="1"/>
</dbReference>
<comment type="catalytic activity">
    <reaction evidence="10">
        <text>L-threonyl-[protein] + ATP = O-phospho-L-threonyl-[protein] + ADP + H(+)</text>
        <dbReference type="Rhea" id="RHEA:46608"/>
        <dbReference type="Rhea" id="RHEA-COMP:11060"/>
        <dbReference type="Rhea" id="RHEA-COMP:11605"/>
        <dbReference type="ChEBI" id="CHEBI:15378"/>
        <dbReference type="ChEBI" id="CHEBI:30013"/>
        <dbReference type="ChEBI" id="CHEBI:30616"/>
        <dbReference type="ChEBI" id="CHEBI:61977"/>
        <dbReference type="ChEBI" id="CHEBI:456216"/>
        <dbReference type="EC" id="2.7.11.1"/>
    </reaction>
</comment>
<comment type="similarity">
    <text evidence="13">Belongs to the protein kinase superfamily.</text>
</comment>
<name>A0A9P4I5X3_9PEZI</name>
<dbReference type="PROSITE" id="PS00107">
    <property type="entry name" value="PROTEIN_KINASE_ATP"/>
    <property type="match status" value="1"/>
</dbReference>
<dbReference type="Gene3D" id="1.10.510.10">
    <property type="entry name" value="Transferase(Phosphotransferase) domain 1"/>
    <property type="match status" value="1"/>
</dbReference>
<dbReference type="EC" id="2.7.11.1" evidence="2"/>
<sequence>MDTPPHTPSHSAKKSVSSITTGFEGSMPRFVPETSWALSIQPEDFTEENFLGSGRSSNVYKVVLHNVTSSPFSLTPPTSPVKSSFGKSASPVRAVKVPVDKASRKILRDEARIHSQLAHRPEYMQHVVGFFGLDESLDAIVMEACEMSLESFINKDLGTLSRDMRIGTVAASYKLLASQLITGLQFVHSNGVIHGDIKPGNILLRAEESAGNVAFPFKAVYCDFSSAKVRNADWKRESEDGGGTWDYMAPRLLTYKGSNEGPDEDSDGYALMMTVLYYVLGGSPYRQAQNGFQRREWAKQGAPIVYAMDDMELENRFKDLEEKVGDGVKRWFEQRLKGNWRELKT</sequence>
<dbReference type="EMBL" id="ML978136">
    <property type="protein sequence ID" value="KAF2093757.1"/>
    <property type="molecule type" value="Genomic_DNA"/>
</dbReference>
<evidence type="ECO:0000256" key="12">
    <source>
        <dbReference type="PROSITE-ProRule" id="PRU10141"/>
    </source>
</evidence>
<comment type="subcellular location">
    <subcellularLocation>
        <location evidence="1">Preautophagosomal structure membrane</location>
        <topology evidence="1">Peripheral membrane protein</topology>
    </subcellularLocation>
</comment>
<organism evidence="15 16">
    <name type="scientific">Rhizodiscina lignyota</name>
    <dbReference type="NCBI Taxonomy" id="1504668"/>
    <lineage>
        <taxon>Eukaryota</taxon>
        <taxon>Fungi</taxon>
        <taxon>Dikarya</taxon>
        <taxon>Ascomycota</taxon>
        <taxon>Pezizomycotina</taxon>
        <taxon>Dothideomycetes</taxon>
        <taxon>Pleosporomycetidae</taxon>
        <taxon>Aulographales</taxon>
        <taxon>Rhizodiscinaceae</taxon>
        <taxon>Rhizodiscina</taxon>
    </lineage>
</organism>
<dbReference type="AlphaFoldDB" id="A0A9P4I5X3"/>
<feature type="domain" description="Protein kinase" evidence="14">
    <location>
        <begin position="45"/>
        <end position="345"/>
    </location>
</feature>